<protein>
    <submittedName>
        <fullName evidence="4">Uncharacterized protein</fullName>
    </submittedName>
</protein>
<dbReference type="Pfam" id="PF00503">
    <property type="entry name" value="G-alpha"/>
    <property type="match status" value="1"/>
</dbReference>
<dbReference type="GO" id="GO:0031683">
    <property type="term" value="F:G-protein beta/gamma-subunit complex binding"/>
    <property type="evidence" value="ECO:0007669"/>
    <property type="project" value="InterPro"/>
</dbReference>
<keyword evidence="1" id="KW-0547">Nucleotide-binding</keyword>
<dbReference type="STRING" id="1077348.A0A2G8S2R4"/>
<dbReference type="GO" id="GO:0005525">
    <property type="term" value="F:GTP binding"/>
    <property type="evidence" value="ECO:0007669"/>
    <property type="project" value="UniProtKB-KW"/>
</dbReference>
<dbReference type="OrthoDB" id="5817230at2759"/>
<dbReference type="Proteomes" id="UP000230002">
    <property type="component" value="Unassembled WGS sequence"/>
</dbReference>
<dbReference type="InterPro" id="IPR027417">
    <property type="entry name" value="P-loop_NTPase"/>
</dbReference>
<evidence type="ECO:0000256" key="3">
    <source>
        <dbReference type="ARBA" id="ARBA00023224"/>
    </source>
</evidence>
<proteinExistence type="predicted"/>
<dbReference type="EMBL" id="AYKW01000030">
    <property type="protein sequence ID" value="PIL28041.1"/>
    <property type="molecule type" value="Genomic_DNA"/>
</dbReference>
<keyword evidence="3" id="KW-0807">Transducer</keyword>
<dbReference type="GO" id="GO:0003924">
    <property type="term" value="F:GTPase activity"/>
    <property type="evidence" value="ECO:0007669"/>
    <property type="project" value="InterPro"/>
</dbReference>
<evidence type="ECO:0000256" key="1">
    <source>
        <dbReference type="ARBA" id="ARBA00022741"/>
    </source>
</evidence>
<dbReference type="AlphaFoldDB" id="A0A2G8S2R4"/>
<keyword evidence="5" id="KW-1185">Reference proteome</keyword>
<reference evidence="4 5" key="1">
    <citation type="journal article" date="2015" name="Sci. Rep.">
        <title>Chromosome-level genome map provides insights into diverse defense mechanisms in the medicinal fungus Ganoderma sinense.</title>
        <authorList>
            <person name="Zhu Y."/>
            <person name="Xu J."/>
            <person name="Sun C."/>
            <person name="Zhou S."/>
            <person name="Xu H."/>
            <person name="Nelson D.R."/>
            <person name="Qian J."/>
            <person name="Song J."/>
            <person name="Luo H."/>
            <person name="Xiang L."/>
            <person name="Li Y."/>
            <person name="Xu Z."/>
            <person name="Ji A."/>
            <person name="Wang L."/>
            <person name="Lu S."/>
            <person name="Hayward A."/>
            <person name="Sun W."/>
            <person name="Li X."/>
            <person name="Schwartz D.C."/>
            <person name="Wang Y."/>
            <person name="Chen S."/>
        </authorList>
    </citation>
    <scope>NUCLEOTIDE SEQUENCE [LARGE SCALE GENOMIC DNA]</scope>
    <source>
        <strain evidence="4 5">ZZ0214-1</strain>
    </source>
</reference>
<keyword evidence="2" id="KW-0342">GTP-binding</keyword>
<sequence length="159" mass="18011">MECKRLIADAGVVSVLFRTATRVGAVLRRRVRAGAIGRLLEREREFEFFRLSPPGLVRWPAEREPQAASREWLVCCEGARWPSGTANRIRQLLDARSTAIIFLAPISAFDQYLEEDPRTNRIDDSLQLFTAICSNKLLSNAALTDLLRQKLESGIKVRK</sequence>
<evidence type="ECO:0000313" key="5">
    <source>
        <dbReference type="Proteomes" id="UP000230002"/>
    </source>
</evidence>
<dbReference type="Gene3D" id="3.40.50.300">
    <property type="entry name" value="P-loop containing nucleotide triphosphate hydrolases"/>
    <property type="match status" value="1"/>
</dbReference>
<comment type="caution">
    <text evidence="4">The sequence shown here is derived from an EMBL/GenBank/DDBJ whole genome shotgun (WGS) entry which is preliminary data.</text>
</comment>
<dbReference type="InterPro" id="IPR001019">
    <property type="entry name" value="Gprotein_alpha_su"/>
</dbReference>
<organism evidence="4 5">
    <name type="scientific">Ganoderma sinense ZZ0214-1</name>
    <dbReference type="NCBI Taxonomy" id="1077348"/>
    <lineage>
        <taxon>Eukaryota</taxon>
        <taxon>Fungi</taxon>
        <taxon>Dikarya</taxon>
        <taxon>Basidiomycota</taxon>
        <taxon>Agaricomycotina</taxon>
        <taxon>Agaricomycetes</taxon>
        <taxon>Polyporales</taxon>
        <taxon>Polyporaceae</taxon>
        <taxon>Ganoderma</taxon>
    </lineage>
</organism>
<gene>
    <name evidence="4" type="ORF">GSI_09892</name>
</gene>
<name>A0A2G8S2R4_9APHY</name>
<accession>A0A2G8S2R4</accession>
<dbReference type="GO" id="GO:0007186">
    <property type="term" value="P:G protein-coupled receptor signaling pathway"/>
    <property type="evidence" value="ECO:0007669"/>
    <property type="project" value="InterPro"/>
</dbReference>
<evidence type="ECO:0000313" key="4">
    <source>
        <dbReference type="EMBL" id="PIL28041.1"/>
    </source>
</evidence>
<evidence type="ECO:0000256" key="2">
    <source>
        <dbReference type="ARBA" id="ARBA00023134"/>
    </source>
</evidence>